<dbReference type="InterPro" id="IPR036400">
    <property type="entry name" value="Cyt_B5-like_heme/steroid_sf"/>
</dbReference>
<feature type="domain" description="Cytochrome b5 heme-binding" evidence="2">
    <location>
        <begin position="1180"/>
        <end position="1256"/>
    </location>
</feature>
<feature type="region of interest" description="Disordered" evidence="1">
    <location>
        <begin position="973"/>
        <end position="1075"/>
    </location>
</feature>
<dbReference type="GO" id="GO:0010008">
    <property type="term" value="C:endosome membrane"/>
    <property type="evidence" value="ECO:0007669"/>
    <property type="project" value="TreeGrafter"/>
</dbReference>
<evidence type="ECO:0000256" key="1">
    <source>
        <dbReference type="SAM" id="MobiDB-lite"/>
    </source>
</evidence>
<dbReference type="PANTHER" id="PTHR36983:SF2">
    <property type="entry name" value="DNAJ HOMOLOG SUBFAMILY C MEMBER 13"/>
    <property type="match status" value="1"/>
</dbReference>
<gene>
    <name evidence="3" type="ORF">P43SY_003387</name>
</gene>
<feature type="compositionally biased region" description="Basic and acidic residues" evidence="1">
    <location>
        <begin position="995"/>
        <end position="1005"/>
    </location>
</feature>
<dbReference type="AlphaFoldDB" id="A0AAD5LZ57"/>
<dbReference type="SMART" id="SM01117">
    <property type="entry name" value="Cyt-b5"/>
    <property type="match status" value="1"/>
</dbReference>
<name>A0AAD5LZ57_PYTIN</name>
<dbReference type="Pfam" id="PF00173">
    <property type="entry name" value="Cyt-b5"/>
    <property type="match status" value="1"/>
</dbReference>
<dbReference type="Proteomes" id="UP001209570">
    <property type="component" value="Unassembled WGS sequence"/>
</dbReference>
<dbReference type="EMBL" id="JAKCXM010000212">
    <property type="protein sequence ID" value="KAJ0398558.1"/>
    <property type="molecule type" value="Genomic_DNA"/>
</dbReference>
<feature type="region of interest" description="Disordered" evidence="1">
    <location>
        <begin position="784"/>
        <end position="806"/>
    </location>
</feature>
<proteinExistence type="predicted"/>
<evidence type="ECO:0000313" key="3">
    <source>
        <dbReference type="EMBL" id="KAJ0398558.1"/>
    </source>
</evidence>
<accession>A0AAD5LZ57</accession>
<dbReference type="GO" id="GO:0006898">
    <property type="term" value="P:receptor-mediated endocytosis"/>
    <property type="evidence" value="ECO:0007669"/>
    <property type="project" value="TreeGrafter"/>
</dbReference>
<dbReference type="Pfam" id="PF19432">
    <property type="entry name" value="RME-8_N"/>
    <property type="match status" value="1"/>
</dbReference>
<protein>
    <recommendedName>
        <fullName evidence="2">Cytochrome b5 heme-binding domain-containing protein</fullName>
    </recommendedName>
</protein>
<reference evidence="3" key="1">
    <citation type="submission" date="2021-12" db="EMBL/GenBank/DDBJ databases">
        <title>Prjna785345.</title>
        <authorList>
            <person name="Rujirawat T."/>
            <person name="Krajaejun T."/>
        </authorList>
    </citation>
    <scope>NUCLEOTIDE SEQUENCE</scope>
    <source>
        <strain evidence="3">Pi057C3</strain>
    </source>
</reference>
<organism evidence="3 4">
    <name type="scientific">Pythium insidiosum</name>
    <name type="common">Pythiosis disease agent</name>
    <dbReference type="NCBI Taxonomy" id="114742"/>
    <lineage>
        <taxon>Eukaryota</taxon>
        <taxon>Sar</taxon>
        <taxon>Stramenopiles</taxon>
        <taxon>Oomycota</taxon>
        <taxon>Peronosporomycetes</taxon>
        <taxon>Pythiales</taxon>
        <taxon>Pythiaceae</taxon>
        <taxon>Pythium</taxon>
    </lineage>
</organism>
<dbReference type="PANTHER" id="PTHR36983">
    <property type="entry name" value="DNAJ HOMOLOG SUBFAMILY C MEMBER 13"/>
    <property type="match status" value="1"/>
</dbReference>
<evidence type="ECO:0000259" key="2">
    <source>
        <dbReference type="PROSITE" id="PS50255"/>
    </source>
</evidence>
<comment type="caution">
    <text evidence="3">The sequence shown here is derived from an EMBL/GenBank/DDBJ whole genome shotgun (WGS) entry which is preliminary data.</text>
</comment>
<keyword evidence="4" id="KW-1185">Reference proteome</keyword>
<dbReference type="Gene3D" id="3.10.120.10">
    <property type="entry name" value="Cytochrome b5-like heme/steroid binding domain"/>
    <property type="match status" value="1"/>
</dbReference>
<dbReference type="GO" id="GO:2000641">
    <property type="term" value="P:regulation of early endosome to late endosome transport"/>
    <property type="evidence" value="ECO:0007669"/>
    <property type="project" value="InterPro"/>
</dbReference>
<feature type="region of interest" description="Disordered" evidence="1">
    <location>
        <begin position="886"/>
        <end position="923"/>
    </location>
</feature>
<dbReference type="InterPro" id="IPR045802">
    <property type="entry name" value="GRV2/DNAJC13_N"/>
</dbReference>
<dbReference type="SUPFAM" id="SSF55856">
    <property type="entry name" value="Cytochrome b5-like heme/steroid binding domain"/>
    <property type="match status" value="1"/>
</dbReference>
<evidence type="ECO:0000313" key="4">
    <source>
        <dbReference type="Proteomes" id="UP001209570"/>
    </source>
</evidence>
<sequence length="1267" mass="141034">MVASASDALSDGHDGVIAQYLVTKLTWWGSYRRLLTVSSSHLSTFNPETFECSNQWFLGEISAIELGSGPDQFVLVFERSRFRSAKVRFHCAARSHFLALVHGLRRHYTFLPPRTAFGYSDGWRQHYRCTEHFADDSYAHYLLQVGVAGITLLDEHGRKIATFPFVTLQRVASSTAHPDGLVLSTLYQERLFLCHPRNECIEHITAAARALGVTLVVEESPLNMQLLRLRHSQLLDSPSAVSFEVDKSVGDDGKIRQPIQLIFQGDALLEVHRKQRAMIHRPYAALLNVVRSDWDSETVVLQFAHSENLVVRVEARDQFIAILLLICREAGHEHVELSPSTIKKSRMFHPHSTENVRETAGTSMEAFFLRRIVHASASSSSSPSSASASVAASSSDLDGISDTSSIASGASVPNSGVPAWMARRRDKRRRRARVNALLMEGRQSFDTGLSLNDSISLTVAMEELNANVALGGSGALSEHAPRELLNRAIDALIEHLLTLVTDLRRYADSTTSDIVTTLQALSRLAQSRHAYFAPARVPRLFDALHELLLRGHFLTSYWCLKLLQSYFEPRKGEVARLHRAKALQNFVENRLLLHAILDLLPAHSALSANSSGKWVRHGKDPHSSEAAAAQPLDRTLYFTKEQRLEKDMNIVMYEALFTLHHVLIYLQAKEKQESEASEASLQRSMMPNAAAAAATVPQHASGSDDWLATLDLERETPSNQFAAHLFNLSLAAHAKHLIGERLLDKYKFLMDAVVDIRLARACQTIIALLKFLVFHFYADERTSRGDLRRGSSGHEPPAAGATTDDRARRIDRQIDELKAFLACYDADVATLNDRSRLFQVQQTILVPLLGFSQATTDSNANSFFNVSGMMATKRDELTLAHLELNEHDDDDDDDDGRGGGPPHGFDDDDDEIPVLGGPLAGQRAGRMETDLAAANDDALEDQENRPVVAPRRQSVADRLKELRLKALKETRLRLSEMDSSDTTPLRPLPPPLADRSSEEETKRDGEEDGASGRPPLRAIGRARFNSESDFTPALRPRDLRQGAPRLGFRSERDLLRPRPVLESSSDEEGEDKAQRLLGSAVESTADSVDLCSVSARWDRREKQIAHREMGRSRAQSISASRASAHNCDACICCNDVCEHDGCFFCAEKEYQLRMAFASSSSVLRERAKTSSVASSYFNVDRKYSSCELRRHQHQRSCWVLVDGLVYDVTDLLGVHSGGMQALLDAARAGQDCGDIMRQHPPEARRMLAEYRLGEFYACERRTLAAGS</sequence>
<dbReference type="InterPro" id="IPR001199">
    <property type="entry name" value="Cyt_B5-like_heme/steroid-bd"/>
</dbReference>
<dbReference type="InterPro" id="IPR044978">
    <property type="entry name" value="GRV2/DNAJC13"/>
</dbReference>
<dbReference type="PROSITE" id="PS50255">
    <property type="entry name" value="CYTOCHROME_B5_2"/>
    <property type="match status" value="1"/>
</dbReference>
<feature type="compositionally biased region" description="Acidic residues" evidence="1">
    <location>
        <begin position="886"/>
        <end position="895"/>
    </location>
</feature>
<dbReference type="GO" id="GO:0007032">
    <property type="term" value="P:endosome organization"/>
    <property type="evidence" value="ECO:0007669"/>
    <property type="project" value="InterPro"/>
</dbReference>